<dbReference type="InterPro" id="IPR018866">
    <property type="entry name" value="Znf-4CXXC_R1"/>
</dbReference>
<dbReference type="Proteomes" id="UP001201163">
    <property type="component" value="Unassembled WGS sequence"/>
</dbReference>
<keyword evidence="7" id="KW-0805">Transcription regulation</keyword>
<keyword evidence="14" id="KW-1185">Reference proteome</keyword>
<feature type="region of interest" description="Disordered" evidence="11">
    <location>
        <begin position="669"/>
        <end position="734"/>
    </location>
</feature>
<dbReference type="PANTHER" id="PTHR31169:SF8">
    <property type="entry name" value="ZINC-FINGER DOMAIN OF MONOAMINE-OXIDASE A REPRESSOR R1 PROTEIN"/>
    <property type="match status" value="1"/>
</dbReference>
<comment type="caution">
    <text evidence="13">The sequence shown here is derived from an EMBL/GenBank/DDBJ whole genome shotgun (WGS) entry which is preliminary data.</text>
</comment>
<dbReference type="GO" id="GO:0005634">
    <property type="term" value="C:nucleus"/>
    <property type="evidence" value="ECO:0007669"/>
    <property type="project" value="UniProtKB-SubCell"/>
</dbReference>
<evidence type="ECO:0000256" key="11">
    <source>
        <dbReference type="SAM" id="MobiDB-lite"/>
    </source>
</evidence>
<evidence type="ECO:0000256" key="7">
    <source>
        <dbReference type="ARBA" id="ARBA00023015"/>
    </source>
</evidence>
<dbReference type="InterPro" id="IPR040221">
    <property type="entry name" value="CDCA7/CDA7L"/>
</dbReference>
<keyword evidence="5" id="KW-0597">Phosphoprotein</keyword>
<dbReference type="PANTHER" id="PTHR31169">
    <property type="entry name" value="OS05G0300700 PROTEIN"/>
    <property type="match status" value="1"/>
</dbReference>
<evidence type="ECO:0000313" key="13">
    <source>
        <dbReference type="EMBL" id="KAH8982698.1"/>
    </source>
</evidence>
<keyword evidence="6" id="KW-0832">Ubl conjugation</keyword>
<organism evidence="13 14">
    <name type="scientific">Lactarius akahatsu</name>
    <dbReference type="NCBI Taxonomy" id="416441"/>
    <lineage>
        <taxon>Eukaryota</taxon>
        <taxon>Fungi</taxon>
        <taxon>Dikarya</taxon>
        <taxon>Basidiomycota</taxon>
        <taxon>Agaricomycotina</taxon>
        <taxon>Agaricomycetes</taxon>
        <taxon>Russulales</taxon>
        <taxon>Russulaceae</taxon>
        <taxon>Lactarius</taxon>
    </lineage>
</organism>
<dbReference type="GO" id="GO:0006355">
    <property type="term" value="P:regulation of DNA-templated transcription"/>
    <property type="evidence" value="ECO:0007669"/>
    <property type="project" value="InterPro"/>
</dbReference>
<keyword evidence="9" id="KW-0539">Nucleus</keyword>
<evidence type="ECO:0000256" key="9">
    <source>
        <dbReference type="ARBA" id="ARBA00023242"/>
    </source>
</evidence>
<dbReference type="EMBL" id="JAKELL010000097">
    <property type="protein sequence ID" value="KAH8982698.1"/>
    <property type="molecule type" value="Genomic_DNA"/>
</dbReference>
<feature type="region of interest" description="Disordered" evidence="11">
    <location>
        <begin position="621"/>
        <end position="644"/>
    </location>
</feature>
<dbReference type="GO" id="GO:0005737">
    <property type="term" value="C:cytoplasm"/>
    <property type="evidence" value="ECO:0007669"/>
    <property type="project" value="UniProtKB-SubCell"/>
</dbReference>
<evidence type="ECO:0000256" key="6">
    <source>
        <dbReference type="ARBA" id="ARBA00022843"/>
    </source>
</evidence>
<comment type="subcellular location">
    <subcellularLocation>
        <location evidence="2">Cytoplasm</location>
    </subcellularLocation>
    <subcellularLocation>
        <location evidence="1">Nucleus</location>
    </subcellularLocation>
</comment>
<keyword evidence="3" id="KW-0963">Cytoplasm</keyword>
<evidence type="ECO:0000256" key="4">
    <source>
        <dbReference type="ARBA" id="ARBA00022499"/>
    </source>
</evidence>
<keyword evidence="4" id="KW-1017">Isopeptide bond</keyword>
<feature type="region of interest" description="Disordered" evidence="11">
    <location>
        <begin position="247"/>
        <end position="273"/>
    </location>
</feature>
<evidence type="ECO:0000256" key="2">
    <source>
        <dbReference type="ARBA" id="ARBA00004496"/>
    </source>
</evidence>
<evidence type="ECO:0000256" key="10">
    <source>
        <dbReference type="SAM" id="Coils"/>
    </source>
</evidence>
<gene>
    <name evidence="13" type="ORF">EDB92DRAFT_1631394</name>
</gene>
<reference evidence="13" key="1">
    <citation type="submission" date="2022-01" db="EMBL/GenBank/DDBJ databases">
        <title>Comparative genomics reveals a dynamic genome evolution in the ectomycorrhizal milk-cap (Lactarius) mushrooms.</title>
        <authorList>
            <consortium name="DOE Joint Genome Institute"/>
            <person name="Lebreton A."/>
            <person name="Tang N."/>
            <person name="Kuo A."/>
            <person name="LaButti K."/>
            <person name="Drula E."/>
            <person name="Barry K."/>
            <person name="Clum A."/>
            <person name="Lipzen A."/>
            <person name="Mousain D."/>
            <person name="Ng V."/>
            <person name="Wang R."/>
            <person name="Wang X."/>
            <person name="Dai Y."/>
            <person name="Henrissat B."/>
            <person name="Grigoriev I.V."/>
            <person name="Guerin-Laguette A."/>
            <person name="Yu F."/>
            <person name="Martin F.M."/>
        </authorList>
    </citation>
    <scope>NUCLEOTIDE SEQUENCE</scope>
    <source>
        <strain evidence="13">QP</strain>
    </source>
</reference>
<proteinExistence type="predicted"/>
<feature type="domain" description="Zinc-finger" evidence="12">
    <location>
        <begin position="125"/>
        <end position="238"/>
    </location>
</feature>
<evidence type="ECO:0000256" key="1">
    <source>
        <dbReference type="ARBA" id="ARBA00004123"/>
    </source>
</evidence>
<evidence type="ECO:0000256" key="8">
    <source>
        <dbReference type="ARBA" id="ARBA00023163"/>
    </source>
</evidence>
<keyword evidence="8" id="KW-0804">Transcription</keyword>
<evidence type="ECO:0000256" key="5">
    <source>
        <dbReference type="ARBA" id="ARBA00022553"/>
    </source>
</evidence>
<evidence type="ECO:0000256" key="3">
    <source>
        <dbReference type="ARBA" id="ARBA00022490"/>
    </source>
</evidence>
<name>A0AAD4Q9J4_9AGAM</name>
<dbReference type="AlphaFoldDB" id="A0AAD4Q9J4"/>
<keyword evidence="10" id="KW-0175">Coiled coil</keyword>
<feature type="region of interest" description="Disordered" evidence="11">
    <location>
        <begin position="1"/>
        <end position="89"/>
    </location>
</feature>
<evidence type="ECO:0000259" key="12">
    <source>
        <dbReference type="Pfam" id="PF10497"/>
    </source>
</evidence>
<feature type="compositionally biased region" description="Acidic residues" evidence="11">
    <location>
        <begin position="627"/>
        <end position="641"/>
    </location>
</feature>
<feature type="coiled-coil region" evidence="10">
    <location>
        <begin position="478"/>
        <end position="516"/>
    </location>
</feature>
<evidence type="ECO:0000313" key="14">
    <source>
        <dbReference type="Proteomes" id="UP001201163"/>
    </source>
</evidence>
<feature type="compositionally biased region" description="Polar residues" evidence="11">
    <location>
        <begin position="54"/>
        <end position="63"/>
    </location>
</feature>
<sequence length="797" mass="87694">MSMRSVAARAEPSSRPRNRPEVFVLVPRSPYSEGIGTRTANDFRNPPTPLRVHNMQSAASTPVTMKRKRSEEPPNETESRVSAPEMMTKRRKVSAADAKTQGATRATHIVASNATPEFPNGFFYCHQCNKKRDAALGLYCTFNNKTSNLLARCRAKYCRPCLKNRYGQDSDEIKVRGINGTSKEIAGHDKTQGYIFKCPRCSGNCNCRGCRKAMGLEPTGNLTIAAKKTGVNSVAVMLDGNAKMTGILPGKGRQIPDPPKKPKAPKPSRAPDAAVVLKPKRSINRQAKPLPKVTWTPLPVPPSFTLERALPRIAIREFALRFNRLLDMSRAHLEELEEIGGRRPHEVDDADSDSEQDIDVEMGWISEICLRAILLGLLNILSDSQVEFGGKQGKKAIQDAIQEIKASRANLTRIWGALASLRAEFEKVDKRLTFPDPLSPPQHTKIRTTRSGALNGAGVNVATTAQLVPVVLPLIEMVLDTQAVHDELEEGVKEAKERAKEEKERAKAIREQWDSKKKNGKLDKATRAEYNRSLSALEQAQRVALHAHALRFSPLGIDHEGRTYFALTPSVAERDAAAALLAGDTSKGGKAHGRAIVSADERQAMRRWGWFVAVWGQKPADGLVPTSEEDSDEESDDDSTTDVERWWGLWQADEIRKLADWIAIKNGFVGGEQPTERGVEDEPGVPTGAGSNGSRSGVQSSHLTPLSDASDTEDEAISGDGPGAGNAQTRVDEDGRVIPTQNELRALVRALREYVEVLDWRAWRMEEEPGVEGKENDVAKKTKADIRTVSPANFYGR</sequence>
<accession>A0AAD4Q9J4</accession>
<feature type="compositionally biased region" description="Polar residues" evidence="11">
    <location>
        <begin position="692"/>
        <end position="709"/>
    </location>
</feature>
<dbReference type="Pfam" id="PF10497">
    <property type="entry name" value="zf-4CXXC_R1"/>
    <property type="match status" value="1"/>
</dbReference>
<protein>
    <recommendedName>
        <fullName evidence="12">Zinc-finger domain-containing protein</fullName>
    </recommendedName>
</protein>